<dbReference type="PANTHER" id="PTHR17498">
    <property type="entry name" value="SEMINAL VESICLE SECRETORY PROTEIN 6-RELATED"/>
    <property type="match status" value="1"/>
</dbReference>
<gene>
    <name evidence="7" type="primary">LOC121134600</name>
</gene>
<feature type="chain" id="PRO_5047434477" evidence="5">
    <location>
        <begin position="23"/>
        <end position="79"/>
    </location>
</feature>
<keyword evidence="6" id="KW-1185">Reference proteome</keyword>
<evidence type="ECO:0000313" key="6">
    <source>
        <dbReference type="Proteomes" id="UP000886700"/>
    </source>
</evidence>
<evidence type="ECO:0000313" key="7">
    <source>
        <dbReference type="RefSeq" id="XP_040589049.1"/>
    </source>
</evidence>
<dbReference type="Proteomes" id="UP000886700">
    <property type="component" value="Unplaced"/>
</dbReference>
<sequence length="79" mass="8962">MNPTSFFLLTLLLVLVTEPAAGRPRDRFAHDTSRENLELEILGSSGGSSSIHNEYRHSESSWSTFKSKNPRTTITEEFY</sequence>
<feature type="signal peptide" evidence="5">
    <location>
        <begin position="1"/>
        <end position="22"/>
    </location>
</feature>
<name>A0ABM2WDU6_MESAU</name>
<evidence type="ECO:0000256" key="2">
    <source>
        <dbReference type="ARBA" id="ARBA00010238"/>
    </source>
</evidence>
<dbReference type="RefSeq" id="XP_040589049.1">
    <property type="nucleotide sequence ID" value="XM_040733115.1"/>
</dbReference>
<feature type="non-terminal residue" evidence="7">
    <location>
        <position position="79"/>
    </location>
</feature>
<dbReference type="PANTHER" id="PTHR17498:SF1">
    <property type="entry name" value="SEMINAL VESICLE SECRETORY PROTEIN 6"/>
    <property type="match status" value="1"/>
</dbReference>
<keyword evidence="4 5" id="KW-0732">Signal</keyword>
<accession>A0ABM2WDU6</accession>
<keyword evidence="3" id="KW-0964">Secreted</keyword>
<reference evidence="7" key="1">
    <citation type="submission" date="2025-08" db="UniProtKB">
        <authorList>
            <consortium name="RefSeq"/>
        </authorList>
    </citation>
    <scope>IDENTIFICATION</scope>
    <source>
        <tissue evidence="7">Liver</tissue>
    </source>
</reference>
<evidence type="ECO:0000256" key="4">
    <source>
        <dbReference type="ARBA" id="ARBA00022729"/>
    </source>
</evidence>
<dbReference type="GeneID" id="121134600"/>
<protein>
    <submittedName>
        <fullName evidence="7">Seminal vesicle secretory protein 5-like</fullName>
    </submittedName>
</protein>
<evidence type="ECO:0000256" key="1">
    <source>
        <dbReference type="ARBA" id="ARBA00004239"/>
    </source>
</evidence>
<dbReference type="InterPro" id="IPR035409">
    <property type="entry name" value="Svs4/5/6"/>
</dbReference>
<evidence type="ECO:0000256" key="5">
    <source>
        <dbReference type="SAM" id="SignalP"/>
    </source>
</evidence>
<proteinExistence type="inferred from homology"/>
<comment type="subcellular location">
    <subcellularLocation>
        <location evidence="1">Secreted</location>
        <location evidence="1">Extracellular space</location>
    </subcellularLocation>
</comment>
<comment type="similarity">
    <text evidence="2">Belongs to the SVP2/SVP5/SVP6 family.</text>
</comment>
<evidence type="ECO:0000256" key="3">
    <source>
        <dbReference type="ARBA" id="ARBA00022525"/>
    </source>
</evidence>
<organism evidence="6 7">
    <name type="scientific">Mesocricetus auratus</name>
    <name type="common">Golden hamster</name>
    <dbReference type="NCBI Taxonomy" id="10036"/>
    <lineage>
        <taxon>Eukaryota</taxon>
        <taxon>Metazoa</taxon>
        <taxon>Chordata</taxon>
        <taxon>Craniata</taxon>
        <taxon>Vertebrata</taxon>
        <taxon>Euteleostomi</taxon>
        <taxon>Mammalia</taxon>
        <taxon>Eutheria</taxon>
        <taxon>Euarchontoglires</taxon>
        <taxon>Glires</taxon>
        <taxon>Rodentia</taxon>
        <taxon>Myomorpha</taxon>
        <taxon>Muroidea</taxon>
        <taxon>Cricetidae</taxon>
        <taxon>Cricetinae</taxon>
        <taxon>Mesocricetus</taxon>
    </lineage>
</organism>